<dbReference type="PANTHER" id="PTHR41775">
    <property type="entry name" value="SECRETED PROTEIN-RELATED"/>
    <property type="match status" value="1"/>
</dbReference>
<sequence length="718" mass="76960">MIRWTFLLLLLFSAASRASLLPPAQWQQIRLSDDRVLEVMPRGDKQQLWVETRDGDALLEVAGHWYHAVAGADGLLSAGEPLVSGTPAAVDMIQPAFRAFAAPSANISSAASINVSAAPQRMPFRYDASASYFRQSLLVVRVAFADQSFGATDAEVAGRFFGAQRSVQNYYRENSYQRFDIQPAREQSGIADDGIVSVTLNRNHPDFGNGYGSASQALVREVLAQLGSQLDLNEYDRNGDQWLDPNELGVVFLIAGYEQAYAGSATTRPRVWAHKSTLYQGRLGDFYLAEYAMFGEQHQTHLATIGVICHELGHLLFDLPDLYDRSGNGMGIGRWGLMGLGGWNRTDGVAGETPAHMLAWSKEQAGFIRPQNAAAGINRVELRAASDGDDALTIALDNYRHGERLMLEHRRQSGYDQGLPGSGILVSRINDRAGFGSLSAQQEGRLLAIEEADGRDDLLSNSNLGEASDLFSSASGQTLYSGSAQQNSSNGAVQLLQLQAGLVAELDVDLSRAPLGDNLGLDELPPNAVWGAAAGRAQVLMTLPVKKGVLSFDGVDVFALGSGRADIALFRRFDGREGQELLWQENQFAVQSGWNRLLFSAHILAEGLDSVVLQVSVQALSGNAPLVTDEQGGLSGQTWVRSDEAENYEAAAFDASLRLLVSVDPDALASPPLVDAGKGSVSVGQNSANGSAASASSGGGVLLFMLPLLALLGLGRRH</sequence>
<dbReference type="GO" id="GO:0008237">
    <property type="term" value="F:metallopeptidase activity"/>
    <property type="evidence" value="ECO:0007669"/>
    <property type="project" value="UniProtKB-KW"/>
</dbReference>
<dbReference type="Pfam" id="PF05547">
    <property type="entry name" value="Peptidase_M6"/>
    <property type="match status" value="1"/>
</dbReference>
<proteinExistence type="predicted"/>
<dbReference type="PANTHER" id="PTHR41775:SF1">
    <property type="entry name" value="PEPTIDASE M6-LIKE DOMAIN-CONTAINING PROTEIN"/>
    <property type="match status" value="1"/>
</dbReference>
<keyword evidence="1" id="KW-0472">Membrane</keyword>
<dbReference type="EMBL" id="JAOANI010000031">
    <property type="protein sequence ID" value="MCT7361006.1"/>
    <property type="molecule type" value="Genomic_DNA"/>
</dbReference>
<feature type="transmembrane region" description="Helical" evidence="1">
    <location>
        <begin position="695"/>
        <end position="714"/>
    </location>
</feature>
<reference evidence="4" key="2">
    <citation type="submission" date="2022-08" db="EMBL/GenBank/DDBJ databases">
        <authorList>
            <person name="Dong C."/>
        </authorList>
    </citation>
    <scope>NUCLEOTIDE SEQUENCE</scope>
    <source>
        <strain evidence="4">59MF3M-4</strain>
    </source>
</reference>
<keyword evidence="1" id="KW-1133">Transmembrane helix</keyword>
<keyword evidence="4" id="KW-0378">Hydrolase</keyword>
<keyword evidence="5" id="KW-1185">Reference proteome</keyword>
<accession>A0A9X3AK75</accession>
<keyword evidence="1" id="KW-0812">Transmembrane</keyword>
<dbReference type="AlphaFoldDB" id="A0A9X3AK75"/>
<dbReference type="Proteomes" id="UP001147830">
    <property type="component" value="Unassembled WGS sequence"/>
</dbReference>
<feature type="signal peptide" evidence="2">
    <location>
        <begin position="1"/>
        <end position="18"/>
    </location>
</feature>
<keyword evidence="4" id="KW-0482">Metalloprotease</keyword>
<protein>
    <submittedName>
        <fullName evidence="4">M6 family metalloprotease domain-containing protein</fullName>
    </submittedName>
</protein>
<feature type="chain" id="PRO_5040944733" evidence="2">
    <location>
        <begin position="19"/>
        <end position="718"/>
    </location>
</feature>
<keyword evidence="2" id="KW-0732">Signal</keyword>
<organism evidence="4 5">
    <name type="scientific">Thalassolituus pacificus</name>
    <dbReference type="NCBI Taxonomy" id="2975440"/>
    <lineage>
        <taxon>Bacteria</taxon>
        <taxon>Pseudomonadati</taxon>
        <taxon>Pseudomonadota</taxon>
        <taxon>Gammaproteobacteria</taxon>
        <taxon>Oceanospirillales</taxon>
        <taxon>Oceanospirillaceae</taxon>
        <taxon>Thalassolituus</taxon>
    </lineage>
</organism>
<dbReference type="InterPro" id="IPR018247">
    <property type="entry name" value="EF_Hand_1_Ca_BS"/>
</dbReference>
<dbReference type="RefSeq" id="WP_260977838.1">
    <property type="nucleotide sequence ID" value="NZ_JAOANI010000031.1"/>
</dbReference>
<evidence type="ECO:0000313" key="5">
    <source>
        <dbReference type="Proteomes" id="UP001147830"/>
    </source>
</evidence>
<gene>
    <name evidence="4" type="ORF">NYR02_18430</name>
</gene>
<evidence type="ECO:0000313" key="4">
    <source>
        <dbReference type="EMBL" id="MCT7361006.1"/>
    </source>
</evidence>
<evidence type="ECO:0000256" key="2">
    <source>
        <dbReference type="SAM" id="SignalP"/>
    </source>
</evidence>
<reference evidence="4" key="1">
    <citation type="journal article" date="2022" name="Front. Microbiol.">
        <title>Genome-based taxonomic rearrangement of Oceanobacter-related bacteria including the description of Thalassolituus hydrocarbonoclasticus sp. nov. and Thalassolituus pacificus sp. nov. and emended description of the genus Thalassolituus.</title>
        <authorList>
            <person name="Dong C."/>
            <person name="Wei L."/>
            <person name="Wang J."/>
            <person name="Lai Q."/>
            <person name="Huang Z."/>
            <person name="Shao Z."/>
        </authorList>
    </citation>
    <scope>NUCLEOTIDE SEQUENCE</scope>
    <source>
        <strain evidence="4">59MF3M-4</strain>
    </source>
</reference>
<dbReference type="NCBIfam" id="TIGR03296">
    <property type="entry name" value="M6dom_TIGR03296"/>
    <property type="match status" value="1"/>
</dbReference>
<comment type="caution">
    <text evidence="4">The sequence shown here is derived from an EMBL/GenBank/DDBJ whole genome shotgun (WGS) entry which is preliminary data.</text>
</comment>
<evidence type="ECO:0000259" key="3">
    <source>
        <dbReference type="Pfam" id="PF05547"/>
    </source>
</evidence>
<dbReference type="GO" id="GO:0006508">
    <property type="term" value="P:proteolysis"/>
    <property type="evidence" value="ECO:0007669"/>
    <property type="project" value="InterPro"/>
</dbReference>
<name>A0A9X3AK75_9GAMM</name>
<feature type="domain" description="Peptidase M6-like" evidence="3">
    <location>
        <begin position="165"/>
        <end position="363"/>
    </location>
</feature>
<dbReference type="PROSITE" id="PS00018">
    <property type="entry name" value="EF_HAND_1"/>
    <property type="match status" value="1"/>
</dbReference>
<dbReference type="InterPro" id="IPR008757">
    <property type="entry name" value="Peptidase_M6-like_domain"/>
</dbReference>
<evidence type="ECO:0000256" key="1">
    <source>
        <dbReference type="SAM" id="Phobius"/>
    </source>
</evidence>
<keyword evidence="4" id="KW-0645">Protease</keyword>